<evidence type="ECO:0000313" key="1">
    <source>
        <dbReference type="EMBL" id="KIO21580.1"/>
    </source>
</evidence>
<protein>
    <recommendedName>
        <fullName evidence="3">Glycosyltransferase family 61 protein</fullName>
    </recommendedName>
</protein>
<reference evidence="2" key="2">
    <citation type="submission" date="2015-01" db="EMBL/GenBank/DDBJ databases">
        <title>Evolutionary Origins and Diversification of the Mycorrhizal Mutualists.</title>
        <authorList>
            <consortium name="DOE Joint Genome Institute"/>
            <consortium name="Mycorrhizal Genomics Consortium"/>
            <person name="Kohler A."/>
            <person name="Kuo A."/>
            <person name="Nagy L.G."/>
            <person name="Floudas D."/>
            <person name="Copeland A."/>
            <person name="Barry K.W."/>
            <person name="Cichocki N."/>
            <person name="Veneault-Fourrey C."/>
            <person name="LaButti K."/>
            <person name="Lindquist E.A."/>
            <person name="Lipzen A."/>
            <person name="Lundell T."/>
            <person name="Morin E."/>
            <person name="Murat C."/>
            <person name="Riley R."/>
            <person name="Ohm R."/>
            <person name="Sun H."/>
            <person name="Tunlid A."/>
            <person name="Henrissat B."/>
            <person name="Grigoriev I.V."/>
            <person name="Hibbett D.S."/>
            <person name="Martin F."/>
        </authorList>
    </citation>
    <scope>NUCLEOTIDE SEQUENCE [LARGE SCALE GENOMIC DNA]</scope>
    <source>
        <strain evidence="2">MUT 4182</strain>
    </source>
</reference>
<gene>
    <name evidence="1" type="ORF">M407DRAFT_80242</name>
</gene>
<dbReference type="HOGENOM" id="CLU_033167_0_0_1"/>
<evidence type="ECO:0008006" key="3">
    <source>
        <dbReference type="Google" id="ProtNLM"/>
    </source>
</evidence>
<organism evidence="1 2">
    <name type="scientific">Tulasnella calospora MUT 4182</name>
    <dbReference type="NCBI Taxonomy" id="1051891"/>
    <lineage>
        <taxon>Eukaryota</taxon>
        <taxon>Fungi</taxon>
        <taxon>Dikarya</taxon>
        <taxon>Basidiomycota</taxon>
        <taxon>Agaricomycotina</taxon>
        <taxon>Agaricomycetes</taxon>
        <taxon>Cantharellales</taxon>
        <taxon>Tulasnellaceae</taxon>
        <taxon>Tulasnella</taxon>
    </lineage>
</organism>
<reference evidence="1 2" key="1">
    <citation type="submission" date="2014-04" db="EMBL/GenBank/DDBJ databases">
        <authorList>
            <consortium name="DOE Joint Genome Institute"/>
            <person name="Kuo A."/>
            <person name="Girlanda M."/>
            <person name="Perotto S."/>
            <person name="Kohler A."/>
            <person name="Nagy L.G."/>
            <person name="Floudas D."/>
            <person name="Copeland A."/>
            <person name="Barry K.W."/>
            <person name="Cichocki N."/>
            <person name="Veneault-Fourrey C."/>
            <person name="LaButti K."/>
            <person name="Lindquist E.A."/>
            <person name="Lipzen A."/>
            <person name="Lundell T."/>
            <person name="Morin E."/>
            <person name="Murat C."/>
            <person name="Sun H."/>
            <person name="Tunlid A."/>
            <person name="Henrissat B."/>
            <person name="Grigoriev I.V."/>
            <person name="Hibbett D.S."/>
            <person name="Martin F."/>
            <person name="Nordberg H.P."/>
            <person name="Cantor M.N."/>
            <person name="Hua S.X."/>
        </authorList>
    </citation>
    <scope>NUCLEOTIDE SEQUENCE [LARGE SCALE GENOMIC DNA]</scope>
    <source>
        <strain evidence="1 2">MUT 4182</strain>
    </source>
</reference>
<keyword evidence="2" id="KW-1185">Reference proteome</keyword>
<dbReference type="OrthoDB" id="529273at2759"/>
<name>A0A0C3Q0N4_9AGAM</name>
<dbReference type="EMBL" id="KN823134">
    <property type="protein sequence ID" value="KIO21580.1"/>
    <property type="molecule type" value="Genomic_DNA"/>
</dbReference>
<dbReference type="STRING" id="1051891.A0A0C3Q0N4"/>
<sequence length="400" mass="44556">MGPPEIPWPGVVPLGILPKVTDQRIKWDKVPIAQTSIIRHAHGWTVFDSLYVFGDSFYIVTDTPEDFPHLQDILSSEGSSAEDAKPGNIKFIGAKEAMKLFGHSASHVAGVTVSWSAIPKSDLLSEVMPGLWRTFATLDPDITIGGNTYLPAPSRFIFPHLSSGQWRDHRKVNAMMIRASFPSTSIETKQGWKDRRSIKQAYSFDIVVLAQSAAARQSPTYKESQRALSSTLGFFAPRNWWAPVRNSVLEAAGLPRGQTGVIEVDRKITITYIVTQGRELALEYGSHSKLADGLRKLERDYNWEANIVIMDKMSISEQMAMAAKSTIIIGIHGRFLTSLLWMIPNRSSTVIELFLPGYFSSKYQIPAQALGIEHYGIWNSTYVGPYTLSCWIPAVNQDPI</sequence>
<accession>A0A0C3Q0N4</accession>
<dbReference type="Proteomes" id="UP000054248">
    <property type="component" value="Unassembled WGS sequence"/>
</dbReference>
<proteinExistence type="predicted"/>
<dbReference type="AlphaFoldDB" id="A0A0C3Q0N4"/>
<evidence type="ECO:0000313" key="2">
    <source>
        <dbReference type="Proteomes" id="UP000054248"/>
    </source>
</evidence>